<evidence type="ECO:0000256" key="1">
    <source>
        <dbReference type="ARBA" id="ARBA00022801"/>
    </source>
</evidence>
<dbReference type="Pfam" id="PF04152">
    <property type="entry name" value="Mre11_DNA_bind"/>
    <property type="match status" value="1"/>
</dbReference>
<protein>
    <submittedName>
        <fullName evidence="4">Oidioi.mRNA.OKI2018_I69.PAR.g12509.t1.cds</fullName>
    </submittedName>
</protein>
<dbReference type="InterPro" id="IPR004843">
    <property type="entry name" value="Calcineurin-like_PHP"/>
</dbReference>
<keyword evidence="1" id="KW-0378">Hydrolase</keyword>
<organism evidence="4 5">
    <name type="scientific">Oikopleura dioica</name>
    <name type="common">Tunicate</name>
    <dbReference type="NCBI Taxonomy" id="34765"/>
    <lineage>
        <taxon>Eukaryota</taxon>
        <taxon>Metazoa</taxon>
        <taxon>Chordata</taxon>
        <taxon>Tunicata</taxon>
        <taxon>Appendicularia</taxon>
        <taxon>Copelata</taxon>
        <taxon>Oikopleuridae</taxon>
        <taxon>Oikopleura</taxon>
    </lineage>
</organism>
<evidence type="ECO:0000313" key="4">
    <source>
        <dbReference type="EMBL" id="CAG5090216.1"/>
    </source>
</evidence>
<dbReference type="SMART" id="SM01347">
    <property type="entry name" value="Mre11_DNA_bind"/>
    <property type="match status" value="1"/>
</dbReference>
<proteinExistence type="predicted"/>
<evidence type="ECO:0000256" key="2">
    <source>
        <dbReference type="SAM" id="MobiDB-lite"/>
    </source>
</evidence>
<dbReference type="InterPro" id="IPR029052">
    <property type="entry name" value="Metallo-depent_PP-like"/>
</dbReference>
<dbReference type="PANTHER" id="PTHR10139">
    <property type="entry name" value="DOUBLE-STRAND BREAK REPAIR PROTEIN MRE11"/>
    <property type="match status" value="1"/>
</dbReference>
<feature type="region of interest" description="Disordered" evidence="2">
    <location>
        <begin position="557"/>
        <end position="596"/>
    </location>
</feature>
<feature type="compositionally biased region" description="Polar residues" evidence="2">
    <location>
        <begin position="565"/>
        <end position="583"/>
    </location>
</feature>
<dbReference type="Pfam" id="PF00149">
    <property type="entry name" value="Metallophos"/>
    <property type="match status" value="1"/>
</dbReference>
<dbReference type="InterPro" id="IPR038487">
    <property type="entry name" value="Mre11_capping_dom"/>
</dbReference>
<dbReference type="CDD" id="cd00840">
    <property type="entry name" value="MPP_Mre11_N"/>
    <property type="match status" value="1"/>
</dbReference>
<dbReference type="Gene3D" id="3.30.110.110">
    <property type="entry name" value="Mre11, capping domain"/>
    <property type="match status" value="1"/>
</dbReference>
<dbReference type="InterPro" id="IPR041796">
    <property type="entry name" value="Mre11_N"/>
</dbReference>
<evidence type="ECO:0000313" key="5">
    <source>
        <dbReference type="Proteomes" id="UP001158576"/>
    </source>
</evidence>
<sequence length="596" mass="69588">MKNKKLEKSRSEDIIEDEHTFKILIATDTHLGYKHTCKDQHDDSFNTMEEIFQIYGNSQPDFLLMGGDIFEKNNPSASVLERAIQLFMKYVPGEVDHKFRLLSDPVKNFCVEGEEVPDTLPRWENGYFPVAKPIMTIHGNHDNPTGELDSTVLEYFAELGLLSQFGRRTKLSDGILRIYPVLLQKGQTKIAIYGWGWITDMRFRSIVDLGNVVFEVPEDHEDYFNILVVHQNRVPRSSKTDYYQDDEIPDFIDYVLWGHEHDQKYDWRADKRTLIDQPGATVVTSLTNGELEQRRIGMLTIRRKKNELFWRHDKIPLDTSRIFIFRDFVLSDYVDFEVEDVKQLKQQIASIILAQVKDMKQECDLKRQKSRKLAPEMPLLRLRVLQEAGIPKMKLREFLTAKDAKEYAINTDIVKYKNPIMKKERSSKFFGFDEMDAAIFAEERQAMLPIIEKNLAENEPLEFLHEIAMTNIIQGKIDELEGETTLKGLNELPDRIKAFKDFLYDRAAANFMKAYENKQIMTESSTDPVECARDIQRFLQKLRLEDLKEYKPDEMVAQARERARTSQNKSATQKLNLTPLSKSPTKKRKYTRKKAN</sequence>
<accession>A0ABN7S487</accession>
<dbReference type="EMBL" id="OU015568">
    <property type="protein sequence ID" value="CAG5090216.1"/>
    <property type="molecule type" value="Genomic_DNA"/>
</dbReference>
<evidence type="ECO:0000259" key="3">
    <source>
        <dbReference type="SMART" id="SM01347"/>
    </source>
</evidence>
<keyword evidence="5" id="KW-1185">Reference proteome</keyword>
<reference evidence="4 5" key="1">
    <citation type="submission" date="2021-04" db="EMBL/GenBank/DDBJ databases">
        <authorList>
            <person name="Bliznina A."/>
        </authorList>
    </citation>
    <scope>NUCLEOTIDE SEQUENCE [LARGE SCALE GENOMIC DNA]</scope>
</reference>
<gene>
    <name evidence="4" type="ORF">OKIOD_LOCUS4067</name>
</gene>
<dbReference type="PANTHER" id="PTHR10139:SF1">
    <property type="entry name" value="DOUBLE-STRAND BREAK REPAIR PROTEIN MRE11"/>
    <property type="match status" value="1"/>
</dbReference>
<name>A0ABN7S487_OIKDI</name>
<feature type="domain" description="Mre11 DNA-binding" evidence="3">
    <location>
        <begin position="310"/>
        <end position="476"/>
    </location>
</feature>
<dbReference type="InterPro" id="IPR007281">
    <property type="entry name" value="Mre11_DNA-bd"/>
</dbReference>
<dbReference type="SUPFAM" id="SSF56300">
    <property type="entry name" value="Metallo-dependent phosphatases"/>
    <property type="match status" value="1"/>
</dbReference>
<dbReference type="Proteomes" id="UP001158576">
    <property type="component" value="Chromosome PAR"/>
</dbReference>
<dbReference type="Gene3D" id="3.60.21.10">
    <property type="match status" value="1"/>
</dbReference>
<feature type="compositionally biased region" description="Basic residues" evidence="2">
    <location>
        <begin position="584"/>
        <end position="596"/>
    </location>
</feature>